<keyword evidence="4 11" id="KW-0812">Transmembrane</keyword>
<protein>
    <recommendedName>
        <fullName evidence="11">Potassium-transporting ATPase KdpC subunit</fullName>
    </recommendedName>
    <alternativeName>
        <fullName evidence="11">ATP phosphohydrolase [potassium-transporting] C chain</fullName>
    </alternativeName>
    <alternativeName>
        <fullName evidence="11">Potassium-binding and translocating subunit C</fullName>
    </alternativeName>
    <alternativeName>
        <fullName evidence="11">Potassium-translocating ATPase C chain</fullName>
    </alternativeName>
</protein>
<keyword evidence="9 11" id="KW-0406">Ion transport</keyword>
<name>A0ABV5AGI5_9BACL</name>
<dbReference type="InterPro" id="IPR003820">
    <property type="entry name" value="KdpC"/>
</dbReference>
<keyword evidence="5 11" id="KW-0547">Nucleotide-binding</keyword>
<keyword evidence="10 11" id="KW-0472">Membrane</keyword>
<gene>
    <name evidence="11 12" type="primary">kdpC</name>
    <name evidence="12" type="ORF">KKP3000_000135</name>
</gene>
<sequence length="189" mass="20394">MVNLWRSIRFTLTFAILLGLVYPLVVTGVGNLLFPFQAKGSIVEWHGHAVGSELIAQNVTSAALFHPRPSAVNYAANASGGSNLGPSNPALLSEVKQNIQRVEEQNPGTPVSAIPPDMVESSASGLDPDISVQDALIQVPRIAKESGLSEDDLHNLVNQYEQRPVLGIWGEPMINVLQVNLAIEQRLSR</sequence>
<comment type="caution">
    <text evidence="12">The sequence shown here is derived from an EMBL/GenBank/DDBJ whole genome shotgun (WGS) entry which is preliminary data.</text>
</comment>
<keyword evidence="8 11" id="KW-1133">Transmembrane helix</keyword>
<dbReference type="PANTHER" id="PTHR30042:SF2">
    <property type="entry name" value="POTASSIUM-TRANSPORTING ATPASE KDPC SUBUNIT"/>
    <property type="match status" value="1"/>
</dbReference>
<dbReference type="PANTHER" id="PTHR30042">
    <property type="entry name" value="POTASSIUM-TRANSPORTING ATPASE C CHAIN"/>
    <property type="match status" value="1"/>
</dbReference>
<dbReference type="HAMAP" id="MF_00276">
    <property type="entry name" value="KdpC"/>
    <property type="match status" value="1"/>
</dbReference>
<organism evidence="12 13">
    <name type="scientific">Alicyclobacillus fastidiosus</name>
    <dbReference type="NCBI Taxonomy" id="392011"/>
    <lineage>
        <taxon>Bacteria</taxon>
        <taxon>Bacillati</taxon>
        <taxon>Bacillota</taxon>
        <taxon>Bacilli</taxon>
        <taxon>Bacillales</taxon>
        <taxon>Alicyclobacillaceae</taxon>
        <taxon>Alicyclobacillus</taxon>
    </lineage>
</organism>
<evidence type="ECO:0000313" key="13">
    <source>
        <dbReference type="Proteomes" id="UP001579974"/>
    </source>
</evidence>
<evidence type="ECO:0000256" key="1">
    <source>
        <dbReference type="ARBA" id="ARBA00022448"/>
    </source>
</evidence>
<evidence type="ECO:0000313" key="12">
    <source>
        <dbReference type="EMBL" id="MFB5191364.1"/>
    </source>
</evidence>
<comment type="similarity">
    <text evidence="11">Belongs to the KdpC family.</text>
</comment>
<comment type="subcellular location">
    <subcellularLocation>
        <location evidence="11">Cell membrane</location>
        <topology evidence="11">Single-pass membrane protein</topology>
    </subcellularLocation>
</comment>
<dbReference type="NCBIfam" id="TIGR00681">
    <property type="entry name" value="kdpC"/>
    <property type="match status" value="1"/>
</dbReference>
<keyword evidence="3 11" id="KW-0633">Potassium transport</keyword>
<evidence type="ECO:0000256" key="11">
    <source>
        <dbReference type="HAMAP-Rule" id="MF_00276"/>
    </source>
</evidence>
<accession>A0ABV5AGI5</accession>
<evidence type="ECO:0000256" key="8">
    <source>
        <dbReference type="ARBA" id="ARBA00022989"/>
    </source>
</evidence>
<evidence type="ECO:0000256" key="4">
    <source>
        <dbReference type="ARBA" id="ARBA00022692"/>
    </source>
</evidence>
<comment type="subunit">
    <text evidence="11">The system is composed of three essential subunits: KdpA, KdpB and KdpC.</text>
</comment>
<dbReference type="RefSeq" id="WP_275473977.1">
    <property type="nucleotide sequence ID" value="NZ_CP162940.1"/>
</dbReference>
<evidence type="ECO:0000256" key="2">
    <source>
        <dbReference type="ARBA" id="ARBA00022475"/>
    </source>
</evidence>
<dbReference type="Proteomes" id="UP001579974">
    <property type="component" value="Unassembled WGS sequence"/>
</dbReference>
<evidence type="ECO:0000256" key="5">
    <source>
        <dbReference type="ARBA" id="ARBA00022741"/>
    </source>
</evidence>
<keyword evidence="13" id="KW-1185">Reference proteome</keyword>
<evidence type="ECO:0000256" key="6">
    <source>
        <dbReference type="ARBA" id="ARBA00022840"/>
    </source>
</evidence>
<keyword evidence="7 11" id="KW-0630">Potassium</keyword>
<keyword evidence="6 11" id="KW-0067">ATP-binding</keyword>
<keyword evidence="1 11" id="KW-0813">Transport</keyword>
<comment type="function">
    <text evidence="11">Part of the high-affinity ATP-driven potassium transport (or Kdp) system, which catalyzes the hydrolysis of ATP coupled with the electrogenic transport of potassium into the cytoplasm. This subunit acts as a catalytic chaperone that increases the ATP-binding affinity of the ATP-hydrolyzing subunit KdpB by the formation of a transient KdpB/KdpC/ATP ternary complex.</text>
</comment>
<dbReference type="EMBL" id="JBDXSU010000010">
    <property type="protein sequence ID" value="MFB5191364.1"/>
    <property type="molecule type" value="Genomic_DNA"/>
</dbReference>
<keyword evidence="2 11" id="KW-1003">Cell membrane</keyword>
<dbReference type="PIRSF" id="PIRSF001296">
    <property type="entry name" value="K_ATPase_KdpC"/>
    <property type="match status" value="1"/>
</dbReference>
<evidence type="ECO:0000256" key="3">
    <source>
        <dbReference type="ARBA" id="ARBA00022538"/>
    </source>
</evidence>
<dbReference type="NCBIfam" id="NF001454">
    <property type="entry name" value="PRK00315.1"/>
    <property type="match status" value="1"/>
</dbReference>
<dbReference type="Pfam" id="PF02669">
    <property type="entry name" value="KdpC"/>
    <property type="match status" value="1"/>
</dbReference>
<evidence type="ECO:0000256" key="9">
    <source>
        <dbReference type="ARBA" id="ARBA00023065"/>
    </source>
</evidence>
<reference evidence="12 13" key="1">
    <citation type="journal article" date="2024" name="Int. J. Mol. Sci.">
        <title>Exploration of Alicyclobacillus spp. Genome in Search of Antibiotic Resistance.</title>
        <authorList>
            <person name="Bucka-Kolendo J."/>
            <person name="Kiousi D.E."/>
            <person name="Dekowska A."/>
            <person name="Mikolajczuk-Szczyrba A."/>
            <person name="Karadedos D.M."/>
            <person name="Michael P."/>
            <person name="Galanis A."/>
            <person name="Sokolowska B."/>
        </authorList>
    </citation>
    <scope>NUCLEOTIDE SEQUENCE [LARGE SCALE GENOMIC DNA]</scope>
    <source>
        <strain evidence="12 13">KKP 3000</strain>
    </source>
</reference>
<evidence type="ECO:0000256" key="7">
    <source>
        <dbReference type="ARBA" id="ARBA00022958"/>
    </source>
</evidence>
<evidence type="ECO:0000256" key="10">
    <source>
        <dbReference type="ARBA" id="ARBA00023136"/>
    </source>
</evidence>
<proteinExistence type="inferred from homology"/>